<keyword evidence="3" id="KW-1185">Reference proteome</keyword>
<accession>A0AA45WIP9</accession>
<gene>
    <name evidence="2" type="ORF">SAMN06265361_101174</name>
</gene>
<evidence type="ECO:0000256" key="1">
    <source>
        <dbReference type="SAM" id="Phobius"/>
    </source>
</evidence>
<evidence type="ECO:0000313" key="3">
    <source>
        <dbReference type="Proteomes" id="UP001157946"/>
    </source>
</evidence>
<organism evidence="2 3">
    <name type="scientific">Laceyella tengchongensis</name>
    <dbReference type="NCBI Taxonomy" id="574699"/>
    <lineage>
        <taxon>Bacteria</taxon>
        <taxon>Bacillati</taxon>
        <taxon>Bacillota</taxon>
        <taxon>Bacilli</taxon>
        <taxon>Bacillales</taxon>
        <taxon>Thermoactinomycetaceae</taxon>
        <taxon>Laceyella</taxon>
    </lineage>
</organism>
<reference evidence="2" key="1">
    <citation type="submission" date="2017-05" db="EMBL/GenBank/DDBJ databases">
        <authorList>
            <person name="Varghese N."/>
            <person name="Submissions S."/>
        </authorList>
    </citation>
    <scope>NUCLEOTIDE SEQUENCE</scope>
    <source>
        <strain evidence="2">DSM 45262</strain>
    </source>
</reference>
<proteinExistence type="predicted"/>
<dbReference type="Proteomes" id="UP001157946">
    <property type="component" value="Unassembled WGS sequence"/>
</dbReference>
<protein>
    <submittedName>
        <fullName evidence="2">Membrane protein</fullName>
    </submittedName>
</protein>
<dbReference type="AlphaFoldDB" id="A0AA45WIP9"/>
<feature type="transmembrane region" description="Helical" evidence="1">
    <location>
        <begin position="6"/>
        <end position="30"/>
    </location>
</feature>
<keyword evidence="1" id="KW-0812">Transmembrane</keyword>
<keyword evidence="1" id="KW-0472">Membrane</keyword>
<sequence length="93" mass="10471">MMTEAVNLYLAQLIISIPLLFVLFFGIGFILNMILKTTWLPLIIFFGVAFYVGKDVNQIFTVVNAVLFFSGLAGAIGGIWTIKTLRQKGYRMF</sequence>
<dbReference type="EMBL" id="FXTU01000001">
    <property type="protein sequence ID" value="SMP00883.1"/>
    <property type="molecule type" value="Genomic_DNA"/>
</dbReference>
<keyword evidence="1" id="KW-1133">Transmembrane helix</keyword>
<comment type="caution">
    <text evidence="2">The sequence shown here is derived from an EMBL/GenBank/DDBJ whole genome shotgun (WGS) entry which is preliminary data.</text>
</comment>
<evidence type="ECO:0000313" key="2">
    <source>
        <dbReference type="EMBL" id="SMP00883.1"/>
    </source>
</evidence>
<feature type="transmembrane region" description="Helical" evidence="1">
    <location>
        <begin position="37"/>
        <end position="53"/>
    </location>
</feature>
<dbReference type="Pfam" id="PF14068">
    <property type="entry name" value="YuiB"/>
    <property type="match status" value="2"/>
</dbReference>
<dbReference type="InterPro" id="IPR025917">
    <property type="entry name" value="YuiB"/>
</dbReference>
<feature type="transmembrane region" description="Helical" evidence="1">
    <location>
        <begin position="59"/>
        <end position="82"/>
    </location>
</feature>
<name>A0AA45WIP9_9BACL</name>